<dbReference type="EMBL" id="LSTV01000001">
    <property type="protein sequence ID" value="OAH51054.1"/>
    <property type="molecule type" value="Genomic_DNA"/>
</dbReference>
<sequence length="66" mass="7101">MPNKLWAQTTGAYYASIAIWARLSNWCAALWLVAFAGAAFLGFSPMLRIVAWSAAAAASLAFLIVH</sequence>
<reference evidence="2 3" key="1">
    <citation type="submission" date="2016-02" db="EMBL/GenBank/DDBJ databases">
        <authorList>
            <person name="Wen L."/>
            <person name="He K."/>
            <person name="Yang H."/>
        </authorList>
    </citation>
    <scope>NUCLEOTIDE SEQUENCE [LARGE SCALE GENOMIC DNA]</scope>
    <source>
        <strain evidence="2 3">CD11_3</strain>
    </source>
</reference>
<name>A0A177KD42_9MICO</name>
<evidence type="ECO:0000256" key="1">
    <source>
        <dbReference type="SAM" id="Phobius"/>
    </source>
</evidence>
<keyword evidence="1" id="KW-0812">Transmembrane</keyword>
<keyword evidence="1" id="KW-1133">Transmembrane helix</keyword>
<protein>
    <submittedName>
        <fullName evidence="2">Uncharacterized protein</fullName>
    </submittedName>
</protein>
<keyword evidence="1" id="KW-0472">Membrane</keyword>
<comment type="caution">
    <text evidence="2">The sequence shown here is derived from an EMBL/GenBank/DDBJ whole genome shotgun (WGS) entry which is preliminary data.</text>
</comment>
<dbReference type="AlphaFoldDB" id="A0A177KD42"/>
<feature type="transmembrane region" description="Helical" evidence="1">
    <location>
        <begin position="46"/>
        <end position="65"/>
    </location>
</feature>
<gene>
    <name evidence="2" type="ORF">AYL44_01870</name>
</gene>
<feature type="transmembrane region" description="Helical" evidence="1">
    <location>
        <begin position="12"/>
        <end position="40"/>
    </location>
</feature>
<accession>A0A177KD42</accession>
<organism evidence="2 3">
    <name type="scientific">Microbacterium oleivorans</name>
    <dbReference type="NCBI Taxonomy" id="273677"/>
    <lineage>
        <taxon>Bacteria</taxon>
        <taxon>Bacillati</taxon>
        <taxon>Actinomycetota</taxon>
        <taxon>Actinomycetes</taxon>
        <taxon>Micrococcales</taxon>
        <taxon>Microbacteriaceae</taxon>
        <taxon>Microbacterium</taxon>
    </lineage>
</organism>
<proteinExistence type="predicted"/>
<evidence type="ECO:0000313" key="3">
    <source>
        <dbReference type="Proteomes" id="UP000076998"/>
    </source>
</evidence>
<dbReference type="Proteomes" id="UP000076998">
    <property type="component" value="Unassembled WGS sequence"/>
</dbReference>
<evidence type="ECO:0000313" key="2">
    <source>
        <dbReference type="EMBL" id="OAH51054.1"/>
    </source>
</evidence>